<dbReference type="AlphaFoldDB" id="A0AAN6H0P2"/>
<feature type="transmembrane region" description="Helical" evidence="7">
    <location>
        <begin position="1131"/>
        <end position="1151"/>
    </location>
</feature>
<comment type="similarity">
    <text evidence="2">Belongs to the CorA metal ion transporter (MIT) (TC 1.A.35) family.</text>
</comment>
<dbReference type="PANTHER" id="PTHR21535:SF51">
    <property type="entry name" value="MANGANESE RESISTANCE PROTEIN MNR2"/>
    <property type="match status" value="1"/>
</dbReference>
<dbReference type="GO" id="GO:0015095">
    <property type="term" value="F:magnesium ion transmembrane transporter activity"/>
    <property type="evidence" value="ECO:0007669"/>
    <property type="project" value="InterPro"/>
</dbReference>
<proteinExistence type="inferred from homology"/>
<comment type="subcellular location">
    <subcellularLocation>
        <location evidence="1">Membrane</location>
        <topology evidence="1">Multi-pass membrane protein</topology>
    </subcellularLocation>
</comment>
<feature type="compositionally biased region" description="Polar residues" evidence="6">
    <location>
        <begin position="89"/>
        <end position="106"/>
    </location>
</feature>
<evidence type="ECO:0000313" key="8">
    <source>
        <dbReference type="EMBL" id="KAK0557373.1"/>
    </source>
</evidence>
<evidence type="ECO:0000256" key="3">
    <source>
        <dbReference type="ARBA" id="ARBA00022692"/>
    </source>
</evidence>
<evidence type="ECO:0000256" key="6">
    <source>
        <dbReference type="SAM" id="MobiDB-lite"/>
    </source>
</evidence>
<evidence type="ECO:0000256" key="7">
    <source>
        <dbReference type="SAM" id="Phobius"/>
    </source>
</evidence>
<evidence type="ECO:0000256" key="4">
    <source>
        <dbReference type="ARBA" id="ARBA00022989"/>
    </source>
</evidence>
<dbReference type="InterPro" id="IPR045861">
    <property type="entry name" value="CorA_cytoplasmic_dom"/>
</dbReference>
<dbReference type="EMBL" id="JAPDMZ010000006">
    <property type="protein sequence ID" value="KAK0557373.1"/>
    <property type="molecule type" value="Genomic_DNA"/>
</dbReference>
<feature type="compositionally biased region" description="Low complexity" evidence="6">
    <location>
        <begin position="75"/>
        <end position="88"/>
    </location>
</feature>
<feature type="region of interest" description="Disordered" evidence="6">
    <location>
        <begin position="502"/>
        <end position="562"/>
    </location>
</feature>
<keyword evidence="5 7" id="KW-0472">Membrane</keyword>
<dbReference type="PANTHER" id="PTHR21535">
    <property type="entry name" value="MAGNESIUM AND COBALT TRANSPORT PROTEIN/MITOCHONDRIAL IMPORT INNER MEMBRANE TRANSLOCASE SUBUNIT TIM8"/>
    <property type="match status" value="1"/>
</dbReference>
<dbReference type="InterPro" id="IPR002523">
    <property type="entry name" value="MgTranspt_CorA/ZnTranspt_ZntB"/>
</dbReference>
<dbReference type="SUPFAM" id="SSF144083">
    <property type="entry name" value="Magnesium transport protein CorA, transmembrane region"/>
    <property type="match status" value="1"/>
</dbReference>
<evidence type="ECO:0000256" key="2">
    <source>
        <dbReference type="ARBA" id="ARBA00009765"/>
    </source>
</evidence>
<dbReference type="GO" id="GO:0010961">
    <property type="term" value="P:intracellular magnesium ion homeostasis"/>
    <property type="evidence" value="ECO:0007669"/>
    <property type="project" value="TreeGrafter"/>
</dbReference>
<feature type="compositionally biased region" description="Polar residues" evidence="6">
    <location>
        <begin position="413"/>
        <end position="430"/>
    </location>
</feature>
<feature type="region of interest" description="Disordered" evidence="6">
    <location>
        <begin position="1"/>
        <end position="147"/>
    </location>
</feature>
<feature type="region of interest" description="Disordered" evidence="6">
    <location>
        <begin position="413"/>
        <end position="468"/>
    </location>
</feature>
<feature type="compositionally biased region" description="Basic residues" evidence="6">
    <location>
        <begin position="262"/>
        <end position="273"/>
    </location>
</feature>
<protein>
    <submittedName>
        <fullName evidence="8">CorA metal ion transporter</fullName>
    </submittedName>
</protein>
<organism evidence="8 9">
    <name type="scientific">Tilletia horrida</name>
    <dbReference type="NCBI Taxonomy" id="155126"/>
    <lineage>
        <taxon>Eukaryota</taxon>
        <taxon>Fungi</taxon>
        <taxon>Dikarya</taxon>
        <taxon>Basidiomycota</taxon>
        <taxon>Ustilaginomycotina</taxon>
        <taxon>Exobasidiomycetes</taxon>
        <taxon>Tilletiales</taxon>
        <taxon>Tilletiaceae</taxon>
        <taxon>Tilletia</taxon>
    </lineage>
</organism>
<feature type="compositionally biased region" description="Low complexity" evidence="6">
    <location>
        <begin position="29"/>
        <end position="58"/>
    </location>
</feature>
<evidence type="ECO:0000256" key="5">
    <source>
        <dbReference type="ARBA" id="ARBA00023136"/>
    </source>
</evidence>
<reference evidence="8" key="1">
    <citation type="journal article" date="2023" name="PhytoFront">
        <title>Draft Genome Resources of Seven Strains of Tilletia horrida, Causal Agent of Kernel Smut of Rice.</title>
        <authorList>
            <person name="Khanal S."/>
            <person name="Antony Babu S."/>
            <person name="Zhou X.G."/>
        </authorList>
    </citation>
    <scope>NUCLEOTIDE SEQUENCE</scope>
    <source>
        <strain evidence="8">TX6</strain>
    </source>
</reference>
<dbReference type="SUPFAM" id="SSF143865">
    <property type="entry name" value="CorA soluble domain-like"/>
    <property type="match status" value="1"/>
</dbReference>
<gene>
    <name evidence="8" type="primary">MNR2</name>
    <name evidence="8" type="ORF">OC846_000592</name>
</gene>
<keyword evidence="3 7" id="KW-0812">Transmembrane</keyword>
<evidence type="ECO:0000256" key="1">
    <source>
        <dbReference type="ARBA" id="ARBA00004141"/>
    </source>
</evidence>
<feature type="region of interest" description="Disordered" evidence="6">
    <location>
        <begin position="645"/>
        <end position="772"/>
    </location>
</feature>
<dbReference type="InterPro" id="IPR044089">
    <property type="entry name" value="Alr1-like"/>
</dbReference>
<dbReference type="FunFam" id="1.20.58.340:FF:000008">
    <property type="entry name" value="CorA family metal ion transporter"/>
    <property type="match status" value="1"/>
</dbReference>
<dbReference type="Gene3D" id="3.30.460.20">
    <property type="entry name" value="CorA soluble domain-like"/>
    <property type="match status" value="1"/>
</dbReference>
<dbReference type="InterPro" id="IPR045863">
    <property type="entry name" value="CorA_TM1_TM2"/>
</dbReference>
<dbReference type="Gene3D" id="1.20.58.340">
    <property type="entry name" value="Magnesium transport protein CorA, transmembrane region"/>
    <property type="match status" value="2"/>
</dbReference>
<dbReference type="FunFam" id="1.20.58.340:FF:000006">
    <property type="entry name" value="CorA family metal ion transporter"/>
    <property type="match status" value="1"/>
</dbReference>
<comment type="caution">
    <text evidence="8">The sequence shown here is derived from an EMBL/GenBank/DDBJ whole genome shotgun (WGS) entry which is preliminary data.</text>
</comment>
<dbReference type="GO" id="GO:0016020">
    <property type="term" value="C:membrane"/>
    <property type="evidence" value="ECO:0007669"/>
    <property type="project" value="UniProtKB-SubCell"/>
</dbReference>
<keyword evidence="9" id="KW-1185">Reference proteome</keyword>
<name>A0AAN6H0P2_9BASI</name>
<feature type="compositionally biased region" description="Polar residues" evidence="6">
    <location>
        <begin position="547"/>
        <end position="558"/>
    </location>
</feature>
<keyword evidence="4 7" id="KW-1133">Transmembrane helix</keyword>
<dbReference type="Pfam" id="PF01544">
    <property type="entry name" value="CorA"/>
    <property type="match status" value="1"/>
</dbReference>
<dbReference type="Proteomes" id="UP001176517">
    <property type="component" value="Unassembled WGS sequence"/>
</dbReference>
<accession>A0AAN6H0P2</accession>
<feature type="compositionally biased region" description="Pro residues" evidence="6">
    <location>
        <begin position="1"/>
        <end position="11"/>
    </location>
</feature>
<evidence type="ECO:0000313" key="9">
    <source>
        <dbReference type="Proteomes" id="UP001176517"/>
    </source>
</evidence>
<dbReference type="CDD" id="cd12829">
    <property type="entry name" value="Alr1p-like"/>
    <property type="match status" value="1"/>
</dbReference>
<feature type="region of interest" description="Disordered" evidence="6">
    <location>
        <begin position="217"/>
        <end position="284"/>
    </location>
</feature>
<sequence>MSSPPPPPPPASTGASNEQDPLADVSLFPPQSVQMSSSMSGSVSTVTTPGATSATTPVAPVPIPGVSPSTLTMNQQLQLQQQQQQQQQYESAPSLNISPSRQFSNRPPQPRLHSGTSAGSGLYAPPHHQHSAGGHGHSAPRSPGAGVAAPNLTLFYRHNRHGSNTSLDSSQHFIDHRQQPHSISLNPNSPILTRNMNPASRSPIAVRRGFSEHSVSAMNSVSTPIDAETSGMPSDAYQGHSTLPGPLVDITGEGPMSATSFVRRRQSTSKRSAHSGQSHWDGREAYSAGHQAGVDEGVEYGEEGSPHTISRRSSMLEDDVCFPMVTNQPDTSVHPQLYHGDHEAQEEAYHQHGHAHEEFHHQHGHSHQVYAHHQEGEGGAGYRLPPGYPFTFDMGVLEDFATDERERVRAAQGNESYQGGLDSSGQQTQGGAVPISMSGAGGSGLRNRMGRSSMAVDPSSSANLYGASPDSADATFYVRKPKKMPSVAASANHVAGVFNTHHQSKASPRLHGQDSSGNLHADNSKARNGRLPSYVPPYTDDPDGTDQYLQSDARSTKSAKAAMARSQSHVAMSAAAQDSLFHRTRAGSTPGGGSLPTGAALYAAQQVQSQQERPYRFTFYSNTLPSTIHARYLSEIPAPGQTFEELFSGRRPTDPTPSPPDQGGLASGSHVGAALDGSTAAGHQNGSGSGTAVEPAGGNGASHAASAGGGVPLSRPSSVLPGAGGMPLALPAHLQPSANRMEGNTAPPTGANTPILAQHSLPPAPMRSSGGAASALGLNTALANVGNGAGAGAAGGPPSTAASKTAAPTVALGGPGHVAGGRVTSGPAAASQVTRTYPGGGLRMDQDADANTWWLDVLCPTDAEMKLLSRVFGVHPLTTEDILMEETREKIELFRNYFLVCFRSFDQDPHSPSYLEPVNMYIIVFREGTLSFHFHPTPHPQNVRRRIKQLKDYISVTSDWISYALIDDITDAFGPLIQNIEYEVDSIDELVLILKDVEQTDMLRRIGTCRKKVMGLLRLMGNKADVVKGLSKRCNENWSVAPKSDIGLYLSDIQDHLITMTQNLNHYEKILSRSHSNYLAQISIEMTDANNQINDVLSKLTALGTIIVPMNVITGLWGMNVNVPGQGVENLHWFAGICGVLAVLAVTGYYATIRYLQRG</sequence>